<name>A0AC58UBM0_TOBAC</name>
<keyword evidence="1" id="KW-1185">Reference proteome</keyword>
<evidence type="ECO:0000313" key="1">
    <source>
        <dbReference type="Proteomes" id="UP000790787"/>
    </source>
</evidence>
<protein>
    <submittedName>
        <fullName evidence="2">Uncharacterized protein LOC142179897</fullName>
    </submittedName>
</protein>
<reference evidence="2" key="2">
    <citation type="submission" date="2025-08" db="UniProtKB">
        <authorList>
            <consortium name="RefSeq"/>
        </authorList>
    </citation>
    <scope>IDENTIFICATION</scope>
    <source>
        <tissue evidence="2">Leaf</tissue>
    </source>
</reference>
<gene>
    <name evidence="2" type="primary">LOC142179897</name>
</gene>
<accession>A0AC58UBM0</accession>
<evidence type="ECO:0000313" key="2">
    <source>
        <dbReference type="RefSeq" id="XP_075106888.1"/>
    </source>
</evidence>
<organism evidence="1 2">
    <name type="scientific">Nicotiana tabacum</name>
    <name type="common">Common tobacco</name>
    <dbReference type="NCBI Taxonomy" id="4097"/>
    <lineage>
        <taxon>Eukaryota</taxon>
        <taxon>Viridiplantae</taxon>
        <taxon>Streptophyta</taxon>
        <taxon>Embryophyta</taxon>
        <taxon>Tracheophyta</taxon>
        <taxon>Spermatophyta</taxon>
        <taxon>Magnoliopsida</taxon>
        <taxon>eudicotyledons</taxon>
        <taxon>Gunneridae</taxon>
        <taxon>Pentapetalae</taxon>
        <taxon>asterids</taxon>
        <taxon>lamiids</taxon>
        <taxon>Solanales</taxon>
        <taxon>Solanaceae</taxon>
        <taxon>Nicotianoideae</taxon>
        <taxon>Nicotianeae</taxon>
        <taxon>Nicotiana</taxon>
    </lineage>
</organism>
<proteinExistence type="predicted"/>
<sequence length="396" mass="45423">MVGILVDKDLREIVVEVRRVNDRVMTIKLVIGGFTLNIISAYASQAGLDEEVKRSNSSFPKKREHLVTFQSSVAETQIDYLLCRRYDRGLCTDYKVIPSENLSNLHMLIVMDLKITRTRRKRAMYSQHMIKWRALTKAKAQELGVKLLTMGVWRSSGDASAMWTTTVQCIRVAAREVQGKVETKKATYLKLVESVDEKEKRENREQYKLAKKEAKLAVTAAKTAAFSHLFEELEGRGGDKRLFSHTIKVWERVVELRVKRSVSIFENQFWFMMARSTTEAIHLVRRLMAQYMERKKNLHMVFIDLEKVYDKVLREVLWRYLEAIGVHVAYVRVIKDIYDGAKDPSEVGGWGLRPFSGYDRVASGVGTQPFFVCPGDGRTDAPHPRGVRVMEADPGV</sequence>
<dbReference type="RefSeq" id="XP_075106888.1">
    <property type="nucleotide sequence ID" value="XM_075250787.1"/>
</dbReference>
<reference evidence="1" key="1">
    <citation type="journal article" date="2014" name="Nat. Commun.">
        <title>The tobacco genome sequence and its comparison with those of tomato and potato.</title>
        <authorList>
            <person name="Sierro N."/>
            <person name="Battey J.N."/>
            <person name="Ouadi S."/>
            <person name="Bakaher N."/>
            <person name="Bovet L."/>
            <person name="Willig A."/>
            <person name="Goepfert S."/>
            <person name="Peitsch M.C."/>
            <person name="Ivanov N.V."/>
        </authorList>
    </citation>
    <scope>NUCLEOTIDE SEQUENCE [LARGE SCALE GENOMIC DNA]</scope>
</reference>
<dbReference type="Proteomes" id="UP000790787">
    <property type="component" value="Chromosome 4"/>
</dbReference>